<dbReference type="STRING" id="1631356.VV01_07460"/>
<evidence type="ECO:0000313" key="5">
    <source>
        <dbReference type="Proteomes" id="UP000037397"/>
    </source>
</evidence>
<feature type="signal peptide" evidence="2">
    <location>
        <begin position="1"/>
        <end position="30"/>
    </location>
</feature>
<dbReference type="InterPro" id="IPR006311">
    <property type="entry name" value="TAT_signal"/>
</dbReference>
<dbReference type="OrthoDB" id="1016457at2"/>
<dbReference type="SUPFAM" id="SSF74853">
    <property type="entry name" value="Lamin A/C globular tail domain"/>
    <property type="match status" value="1"/>
</dbReference>
<keyword evidence="5" id="KW-1185">Reference proteome</keyword>
<evidence type="ECO:0000313" key="4">
    <source>
        <dbReference type="EMBL" id="KNX37022.1"/>
    </source>
</evidence>
<evidence type="ECO:0000256" key="2">
    <source>
        <dbReference type="SAM" id="SignalP"/>
    </source>
</evidence>
<protein>
    <submittedName>
        <fullName evidence="4">Nuclease</fullName>
    </submittedName>
</protein>
<dbReference type="RefSeq" id="WP_050669341.1">
    <property type="nucleotide sequence ID" value="NZ_LAIR01000002.1"/>
</dbReference>
<dbReference type="AlphaFoldDB" id="A0A0L6CGU4"/>
<dbReference type="Pfam" id="PF19580">
    <property type="entry name" value="Exo_endo_phos_3"/>
    <property type="match status" value="1"/>
</dbReference>
<feature type="compositionally biased region" description="Low complexity" evidence="1">
    <location>
        <begin position="299"/>
        <end position="313"/>
    </location>
</feature>
<evidence type="ECO:0000256" key="1">
    <source>
        <dbReference type="SAM" id="MobiDB-lite"/>
    </source>
</evidence>
<dbReference type="PROSITE" id="PS51841">
    <property type="entry name" value="LTD"/>
    <property type="match status" value="1"/>
</dbReference>
<dbReference type="EMBL" id="LAIR01000002">
    <property type="protein sequence ID" value="KNX37022.1"/>
    <property type="molecule type" value="Genomic_DNA"/>
</dbReference>
<evidence type="ECO:0000259" key="3">
    <source>
        <dbReference type="PROSITE" id="PS51841"/>
    </source>
</evidence>
<dbReference type="GO" id="GO:0003824">
    <property type="term" value="F:catalytic activity"/>
    <property type="evidence" value="ECO:0007669"/>
    <property type="project" value="InterPro"/>
</dbReference>
<dbReference type="CDD" id="cd04486">
    <property type="entry name" value="YhcR_OBF_like"/>
    <property type="match status" value="1"/>
</dbReference>
<sequence length="799" mass="82518">MTHSPRRRLAATVAASSLGLAGLALTPAHAVSPNLVVGEVYGGGGNSGATLRSDFVEIFNRGSQPVDLTGWSVQYWSASGTTPQTTALSGTVPAGGRYLVKEADGANTSATPLPTPDATGTIAMSSSAGRVAVVNPAGEVVDLIGYGSASAYEGAAAPATTNTTSVARTNPCVDTDNNAGDFATGAPAPQNSSTAVVDCTDTPPPPAGVDATVAQVQGAAHLSPLNGQKVKNVQGIVTAVTSNGYWIQSTAPDSDPATSEGVFVYTGGAPKVGPGDAVTVAGTVTEFRPGGSGGNDNLTTTEIASPTTETTSTGNPLPTPVVLGVDRVAPQQAVTTDDPGSVEKTTHTFDPATNAIDFDESLEGMRVGVRDATAVGPTNTSYGELPVVPGQQVTAQRSRTGGVVYGGYDQPNSQRVILDDPLLPRGAMPVVDTGDTLPGDSVGVMDYGFGNFKLLLTSQPKAASAGLQRETTSPQSNNQLAVATFNVENLAPSDPATKYERLAGQITHNLASPDVLALEEIQDNSGAADDGVVDSTATTDKLIAAVKAAGGPAYAARWINPENDKDGGQPGGNIRQVFLYRPDRDVTFVDKPGGDATTATQVVGTGTATTLSASPGRIDPGNPAWTTSRKPLVGQFLFRGKPVFVVANHFASKGGDDPLFGRWQQPTRFSESQRHQQAAAVRGFVDKLLAADAQANVVVLGDINDFEFSRTTDVLVGSGSTRMTDLPRTVAPSERYTYVYDGNSQVLDHILISPALLKAPAGSPGPAYDYDIVHTNSEFHDQDSDHDPQVVRLQIRGGR</sequence>
<feature type="domain" description="LTD" evidence="3">
    <location>
        <begin position="24"/>
        <end position="148"/>
    </location>
</feature>
<dbReference type="InterPro" id="IPR036691">
    <property type="entry name" value="Endo/exonu/phosph_ase_sf"/>
</dbReference>
<dbReference type="InterPro" id="IPR005135">
    <property type="entry name" value="Endo/exonuclease/phosphatase"/>
</dbReference>
<reference evidence="5" key="1">
    <citation type="submission" date="2015-03" db="EMBL/GenBank/DDBJ databases">
        <title>Luteipulveratus halotolerans sp. nov., a novel actinobacterium (Dermacoccaceae) from Sarawak, Malaysia.</title>
        <authorList>
            <person name="Juboi H."/>
            <person name="Basik A."/>
            <person name="Shamsul S.S."/>
            <person name="Arnold P."/>
            <person name="Schmitt E.K."/>
            <person name="Sanglier J.-J."/>
            <person name="Yeo T."/>
        </authorList>
    </citation>
    <scope>NUCLEOTIDE SEQUENCE [LARGE SCALE GENOMIC DNA]</scope>
    <source>
        <strain evidence="5">C296001</strain>
    </source>
</reference>
<dbReference type="SUPFAM" id="SSF56219">
    <property type="entry name" value="DNase I-like"/>
    <property type="match status" value="1"/>
</dbReference>
<feature type="chain" id="PRO_5005562972" evidence="2">
    <location>
        <begin position="31"/>
        <end position="799"/>
    </location>
</feature>
<name>A0A0L6CGU4_9MICO</name>
<dbReference type="PROSITE" id="PS51318">
    <property type="entry name" value="TAT"/>
    <property type="match status" value="1"/>
</dbReference>
<dbReference type="InterPro" id="IPR036415">
    <property type="entry name" value="Lamin_tail_dom_sf"/>
</dbReference>
<dbReference type="InterPro" id="IPR001322">
    <property type="entry name" value="Lamin_tail_dom"/>
</dbReference>
<organism evidence="4 5">
    <name type="scientific">Luteipulveratus halotolerans</name>
    <dbReference type="NCBI Taxonomy" id="1631356"/>
    <lineage>
        <taxon>Bacteria</taxon>
        <taxon>Bacillati</taxon>
        <taxon>Actinomycetota</taxon>
        <taxon>Actinomycetes</taxon>
        <taxon>Micrococcales</taxon>
        <taxon>Dermacoccaceae</taxon>
        <taxon>Luteipulveratus</taxon>
    </lineage>
</organism>
<dbReference type="Pfam" id="PF00932">
    <property type="entry name" value="LTD"/>
    <property type="match status" value="1"/>
</dbReference>
<accession>A0A0L6CGU4</accession>
<dbReference type="Gene3D" id="3.60.10.10">
    <property type="entry name" value="Endonuclease/exonuclease/phosphatase"/>
    <property type="match status" value="1"/>
</dbReference>
<gene>
    <name evidence="4" type="ORF">VV01_07460</name>
</gene>
<dbReference type="PANTHER" id="PTHR42834:SF1">
    <property type="entry name" value="ENDONUCLEASE_EXONUCLEASE_PHOSPHATASE FAMILY PROTEIN (AFU_ORTHOLOGUE AFUA_3G09210)"/>
    <property type="match status" value="1"/>
</dbReference>
<comment type="caution">
    <text evidence="4">The sequence shown here is derived from an EMBL/GenBank/DDBJ whole genome shotgun (WGS) entry which is preliminary data.</text>
</comment>
<dbReference type="PANTHER" id="PTHR42834">
    <property type="entry name" value="ENDONUCLEASE/EXONUCLEASE/PHOSPHATASE FAMILY PROTEIN (AFU_ORTHOLOGUE AFUA_3G09210)"/>
    <property type="match status" value="1"/>
</dbReference>
<feature type="region of interest" description="Disordered" evidence="1">
    <location>
        <begin position="286"/>
        <end position="318"/>
    </location>
</feature>
<dbReference type="Proteomes" id="UP000037397">
    <property type="component" value="Unassembled WGS sequence"/>
</dbReference>
<dbReference type="PATRIC" id="fig|1631356.3.peg.1439"/>
<keyword evidence="2" id="KW-0732">Signal</keyword>
<proteinExistence type="predicted"/>